<organism evidence="1 2">
    <name type="scientific">Cymbomonas tetramitiformis</name>
    <dbReference type="NCBI Taxonomy" id="36881"/>
    <lineage>
        <taxon>Eukaryota</taxon>
        <taxon>Viridiplantae</taxon>
        <taxon>Chlorophyta</taxon>
        <taxon>Pyramimonadophyceae</taxon>
        <taxon>Pyramimonadales</taxon>
        <taxon>Pyramimonadaceae</taxon>
        <taxon>Cymbomonas</taxon>
    </lineage>
</organism>
<feature type="non-terminal residue" evidence="1">
    <location>
        <position position="1"/>
    </location>
</feature>
<protein>
    <submittedName>
        <fullName evidence="1">Uncharacterized protein</fullName>
    </submittedName>
</protein>
<dbReference type="AlphaFoldDB" id="A0AAE0LAK7"/>
<evidence type="ECO:0000313" key="1">
    <source>
        <dbReference type="EMBL" id="KAK3277789.1"/>
    </source>
</evidence>
<proteinExistence type="predicted"/>
<accession>A0AAE0LAK7</accession>
<comment type="caution">
    <text evidence="1">The sequence shown here is derived from an EMBL/GenBank/DDBJ whole genome shotgun (WGS) entry which is preliminary data.</text>
</comment>
<sequence length="87" mass="9935">ATIHVKSLLVENEGWHMEELPSSEQSSSATSELERMRGYRIQKPAVHKIIVAEAGTYVVENGAPTKMTERQPRMAAVDRGFKWWTFF</sequence>
<name>A0AAE0LAK7_9CHLO</name>
<dbReference type="Gene3D" id="2.160.10.30">
    <property type="match status" value="1"/>
</dbReference>
<evidence type="ECO:0000313" key="2">
    <source>
        <dbReference type="Proteomes" id="UP001190700"/>
    </source>
</evidence>
<dbReference type="Proteomes" id="UP001190700">
    <property type="component" value="Unassembled WGS sequence"/>
</dbReference>
<reference evidence="1 2" key="1">
    <citation type="journal article" date="2015" name="Genome Biol. Evol.">
        <title>Comparative Genomics of a Bacterivorous Green Alga Reveals Evolutionary Causalities and Consequences of Phago-Mixotrophic Mode of Nutrition.</title>
        <authorList>
            <person name="Burns J.A."/>
            <person name="Paasch A."/>
            <person name="Narechania A."/>
            <person name="Kim E."/>
        </authorList>
    </citation>
    <scope>NUCLEOTIDE SEQUENCE [LARGE SCALE GENOMIC DNA]</scope>
    <source>
        <strain evidence="1 2">PLY_AMNH</strain>
    </source>
</reference>
<gene>
    <name evidence="1" type="ORF">CYMTET_14227</name>
</gene>
<keyword evidence="2" id="KW-1185">Reference proteome</keyword>
<dbReference type="EMBL" id="LGRX02005911">
    <property type="protein sequence ID" value="KAK3277789.1"/>
    <property type="molecule type" value="Genomic_DNA"/>
</dbReference>